<dbReference type="GO" id="GO:0005783">
    <property type="term" value="C:endoplasmic reticulum"/>
    <property type="evidence" value="ECO:0007669"/>
    <property type="project" value="UniProtKB-SubCell"/>
</dbReference>
<name>A0A5E8BT49_9ASCO</name>
<dbReference type="Pfam" id="PF00226">
    <property type="entry name" value="DnaJ"/>
    <property type="match status" value="1"/>
</dbReference>
<keyword evidence="2 6" id="KW-0732">Signal</keyword>
<feature type="compositionally biased region" description="Basic residues" evidence="5">
    <location>
        <begin position="589"/>
        <end position="598"/>
    </location>
</feature>
<keyword evidence="4" id="KW-0802">TPR repeat</keyword>
<dbReference type="GeneID" id="43582551"/>
<dbReference type="OrthoDB" id="1726119at2759"/>
<dbReference type="PANTHER" id="PTHR44140">
    <property type="entry name" value="LD25575P"/>
    <property type="match status" value="1"/>
</dbReference>
<dbReference type="SMART" id="SM00271">
    <property type="entry name" value="DnaJ"/>
    <property type="match status" value="1"/>
</dbReference>
<comment type="subcellular location">
    <subcellularLocation>
        <location evidence="1">Endoplasmic reticulum</location>
    </subcellularLocation>
</comment>
<dbReference type="EMBL" id="CABVLU010000003">
    <property type="protein sequence ID" value="VVT53759.1"/>
    <property type="molecule type" value="Genomic_DNA"/>
</dbReference>
<protein>
    <recommendedName>
        <fullName evidence="7">J domain-containing protein</fullName>
    </recommendedName>
</protein>
<sequence>MRFNSALIVFQIFILSVLALESTTSSRSSNDLAQKISDLIKKGDTSRTLGQVNNALQSYNEAIRLDPTNYLVIFKRGVIYMNMPGKENLAIADFDSVIKLRPSFEGALKQRASIYIKLGNIDEAEKNAKLLAQSEAKKSGSSEKSESLTQYSIIVLDQISTIKNSIKAATEFSKKSEFDNCVQSATEGLKTAPFSQELLSIRINCNLFRGMSRAISRDFNNLELVITKENYYSQDALLLYYTLHESEKSITKLQKCLRFNMESKPCKDAFTDIRGFEKKFGKYAGIADQTQNNGRPKYTERDKIWKEAKAALLPAFETTIRKSVKEAYNKLGFPDNLDPNKHSKLLSNIEETICAASYYLKQFSDLEAIKYCDLIISRGSLLETLGDTQFTPSVDIQVIAHLFKVEKYLSDEAYDKANDVINNAPDTVKADNRITSKRNEIELQRTRSKNTDYYKILGVSRNADDKEIKSAYREKTKQYHPDKYRGELSPEEVDRKMAQVNQAYEVLSTPELRQRFDRGDDPNNNEANQNSQHAAQEQMQKFFRNAGGSQQFAQQFGGFDFGSFHRQRPGGGRAQGGGPTRVKFTMNHGHARQKNKPK</sequence>
<feature type="region of interest" description="Disordered" evidence="5">
    <location>
        <begin position="514"/>
        <end position="535"/>
    </location>
</feature>
<dbReference type="Gene3D" id="1.25.40.10">
    <property type="entry name" value="Tetratricopeptide repeat domain"/>
    <property type="match status" value="1"/>
</dbReference>
<feature type="repeat" description="TPR" evidence="4">
    <location>
        <begin position="36"/>
        <end position="69"/>
    </location>
</feature>
<feature type="signal peptide" evidence="6">
    <location>
        <begin position="1"/>
        <end position="19"/>
    </location>
</feature>
<dbReference type="Gene3D" id="1.10.287.110">
    <property type="entry name" value="DnaJ domain"/>
    <property type="match status" value="1"/>
</dbReference>
<evidence type="ECO:0000313" key="9">
    <source>
        <dbReference type="Proteomes" id="UP000398389"/>
    </source>
</evidence>
<feature type="compositionally biased region" description="Polar residues" evidence="5">
    <location>
        <begin position="522"/>
        <end position="535"/>
    </location>
</feature>
<dbReference type="GO" id="GO:0051787">
    <property type="term" value="F:misfolded protein binding"/>
    <property type="evidence" value="ECO:0007669"/>
    <property type="project" value="TreeGrafter"/>
</dbReference>
<evidence type="ECO:0000259" key="7">
    <source>
        <dbReference type="PROSITE" id="PS50076"/>
    </source>
</evidence>
<keyword evidence="9" id="KW-1185">Reference proteome</keyword>
<dbReference type="PROSITE" id="PS50005">
    <property type="entry name" value="TPR"/>
    <property type="match status" value="1"/>
</dbReference>
<dbReference type="InterPro" id="IPR036869">
    <property type="entry name" value="J_dom_sf"/>
</dbReference>
<organism evidence="8 9">
    <name type="scientific">Magnusiomyces paraingens</name>
    <dbReference type="NCBI Taxonomy" id="2606893"/>
    <lineage>
        <taxon>Eukaryota</taxon>
        <taxon>Fungi</taxon>
        <taxon>Dikarya</taxon>
        <taxon>Ascomycota</taxon>
        <taxon>Saccharomycotina</taxon>
        <taxon>Dipodascomycetes</taxon>
        <taxon>Dipodascales</taxon>
        <taxon>Dipodascaceae</taxon>
        <taxon>Magnusiomyces</taxon>
    </lineage>
</organism>
<reference evidence="8 9" key="1">
    <citation type="submission" date="2019-09" db="EMBL/GenBank/DDBJ databases">
        <authorList>
            <person name="Brejova B."/>
        </authorList>
    </citation>
    <scope>NUCLEOTIDE SEQUENCE [LARGE SCALE GENOMIC DNA]</scope>
</reference>
<keyword evidence="3" id="KW-0256">Endoplasmic reticulum</keyword>
<dbReference type="Pfam" id="PF13414">
    <property type="entry name" value="TPR_11"/>
    <property type="match status" value="1"/>
</dbReference>
<dbReference type="PRINTS" id="PR00625">
    <property type="entry name" value="JDOMAIN"/>
</dbReference>
<dbReference type="InterPro" id="IPR011990">
    <property type="entry name" value="TPR-like_helical_dom_sf"/>
</dbReference>
<feature type="region of interest" description="Disordered" evidence="5">
    <location>
        <begin position="560"/>
        <end position="598"/>
    </location>
</feature>
<feature type="compositionally biased region" description="Gly residues" evidence="5">
    <location>
        <begin position="569"/>
        <end position="579"/>
    </location>
</feature>
<feature type="domain" description="J" evidence="7">
    <location>
        <begin position="452"/>
        <end position="520"/>
    </location>
</feature>
<evidence type="ECO:0000313" key="8">
    <source>
        <dbReference type="EMBL" id="VVT53759.1"/>
    </source>
</evidence>
<dbReference type="GO" id="GO:0034975">
    <property type="term" value="P:protein folding in endoplasmic reticulum"/>
    <property type="evidence" value="ECO:0007669"/>
    <property type="project" value="TreeGrafter"/>
</dbReference>
<dbReference type="InterPro" id="IPR051727">
    <property type="entry name" value="DnaJ_C3_Co-chaperones"/>
</dbReference>
<evidence type="ECO:0000256" key="4">
    <source>
        <dbReference type="PROSITE-ProRule" id="PRU00339"/>
    </source>
</evidence>
<accession>A0A5E8BT49</accession>
<dbReference type="PROSITE" id="PS50076">
    <property type="entry name" value="DNAJ_2"/>
    <property type="match status" value="1"/>
</dbReference>
<proteinExistence type="predicted"/>
<evidence type="ECO:0000256" key="1">
    <source>
        <dbReference type="ARBA" id="ARBA00004240"/>
    </source>
</evidence>
<dbReference type="InterPro" id="IPR019734">
    <property type="entry name" value="TPR_rpt"/>
</dbReference>
<dbReference type="InterPro" id="IPR001623">
    <property type="entry name" value="DnaJ_domain"/>
</dbReference>
<dbReference type="SMART" id="SM00028">
    <property type="entry name" value="TPR"/>
    <property type="match status" value="3"/>
</dbReference>
<dbReference type="AlphaFoldDB" id="A0A5E8BT49"/>
<evidence type="ECO:0000256" key="6">
    <source>
        <dbReference type="SAM" id="SignalP"/>
    </source>
</evidence>
<dbReference type="Proteomes" id="UP000398389">
    <property type="component" value="Unassembled WGS sequence"/>
</dbReference>
<dbReference type="GO" id="GO:0051087">
    <property type="term" value="F:protein-folding chaperone binding"/>
    <property type="evidence" value="ECO:0007669"/>
    <property type="project" value="TreeGrafter"/>
</dbReference>
<evidence type="ECO:0000256" key="2">
    <source>
        <dbReference type="ARBA" id="ARBA00022729"/>
    </source>
</evidence>
<dbReference type="SUPFAM" id="SSF48452">
    <property type="entry name" value="TPR-like"/>
    <property type="match status" value="1"/>
</dbReference>
<feature type="chain" id="PRO_5022912205" description="J domain-containing protein" evidence="6">
    <location>
        <begin position="20"/>
        <end position="598"/>
    </location>
</feature>
<dbReference type="CDD" id="cd06257">
    <property type="entry name" value="DnaJ"/>
    <property type="match status" value="1"/>
</dbReference>
<evidence type="ECO:0000256" key="3">
    <source>
        <dbReference type="ARBA" id="ARBA00022824"/>
    </source>
</evidence>
<gene>
    <name evidence="8" type="ORF">SAPINGB_P003735</name>
</gene>
<dbReference type="PANTHER" id="PTHR44140:SF2">
    <property type="entry name" value="LD25575P"/>
    <property type="match status" value="1"/>
</dbReference>
<evidence type="ECO:0000256" key="5">
    <source>
        <dbReference type="SAM" id="MobiDB-lite"/>
    </source>
</evidence>
<dbReference type="SUPFAM" id="SSF46565">
    <property type="entry name" value="Chaperone J-domain"/>
    <property type="match status" value="1"/>
</dbReference>
<dbReference type="RefSeq" id="XP_031854342.1">
    <property type="nucleotide sequence ID" value="XM_031998451.1"/>
</dbReference>